<accession>A0A2C6LCW2</accession>
<evidence type="ECO:0000313" key="2">
    <source>
        <dbReference type="EMBL" id="PHJ25048.1"/>
    </source>
</evidence>
<feature type="compositionally biased region" description="Polar residues" evidence="1">
    <location>
        <begin position="225"/>
        <end position="234"/>
    </location>
</feature>
<protein>
    <submittedName>
        <fullName evidence="2">Uncharacterized protein</fullName>
    </submittedName>
</protein>
<feature type="compositionally biased region" description="Basic and acidic residues" evidence="1">
    <location>
        <begin position="20"/>
        <end position="46"/>
    </location>
</feature>
<dbReference type="Proteomes" id="UP000221165">
    <property type="component" value="Unassembled WGS sequence"/>
</dbReference>
<reference evidence="2 3" key="1">
    <citation type="journal article" date="2017" name="Int. J. Parasitol.">
        <title>The genome of the protozoan parasite Cystoisospora suis and a reverse vaccinology approach to identify vaccine candidates.</title>
        <authorList>
            <person name="Palmieri N."/>
            <person name="Shrestha A."/>
            <person name="Ruttkowski B."/>
            <person name="Beck T."/>
            <person name="Vogl C."/>
            <person name="Tomley F."/>
            <person name="Blake D.P."/>
            <person name="Joachim A."/>
        </authorList>
    </citation>
    <scope>NUCLEOTIDE SEQUENCE [LARGE SCALE GENOMIC DNA]</scope>
    <source>
        <strain evidence="2 3">Wien I</strain>
    </source>
</reference>
<feature type="region of interest" description="Disordered" evidence="1">
    <location>
        <begin position="211"/>
        <end position="256"/>
    </location>
</feature>
<keyword evidence="3" id="KW-1185">Reference proteome</keyword>
<dbReference type="AlphaFoldDB" id="A0A2C6LCW2"/>
<dbReference type="RefSeq" id="XP_067926720.1">
    <property type="nucleotide sequence ID" value="XM_068061301.1"/>
</dbReference>
<evidence type="ECO:0000256" key="1">
    <source>
        <dbReference type="SAM" id="MobiDB-lite"/>
    </source>
</evidence>
<feature type="compositionally biased region" description="Basic and acidic residues" evidence="1">
    <location>
        <begin position="62"/>
        <end position="77"/>
    </location>
</feature>
<name>A0A2C6LCW2_9APIC</name>
<dbReference type="EMBL" id="MIGC01000433">
    <property type="protein sequence ID" value="PHJ25048.1"/>
    <property type="molecule type" value="Genomic_DNA"/>
</dbReference>
<sequence>MTSPSEKLLPTRPAPLFAKVSRETEKNEIEGIPQREEGKSEEREGCKNQGRGGVPHDNGEEDLTKKKERLDREDEETKVLLASTTGPNPNSFIAGKIQILDRESLEKMSDEAIIQRILDLQTLLTDLTYQVEAARSSNCSLQRENDDLRETLTSLRAQTEEAKRNRAYANNSSSTASTDSASRFSNSAADGNVNKASNNLTDVCLVSEAVGGGQSRDHPSIPPGNISTHSNGGNPSLAEMNSMRDRSKISSKGGGGASIAVKAFAAAEGI</sequence>
<dbReference type="OrthoDB" id="10551983at2759"/>
<feature type="region of interest" description="Disordered" evidence="1">
    <location>
        <begin position="1"/>
        <end position="77"/>
    </location>
</feature>
<feature type="compositionally biased region" description="Low complexity" evidence="1">
    <location>
        <begin position="167"/>
        <end position="185"/>
    </location>
</feature>
<proteinExistence type="predicted"/>
<dbReference type="VEuPathDB" id="ToxoDB:CSUI_001095"/>
<organism evidence="2 3">
    <name type="scientific">Cystoisospora suis</name>
    <dbReference type="NCBI Taxonomy" id="483139"/>
    <lineage>
        <taxon>Eukaryota</taxon>
        <taxon>Sar</taxon>
        <taxon>Alveolata</taxon>
        <taxon>Apicomplexa</taxon>
        <taxon>Conoidasida</taxon>
        <taxon>Coccidia</taxon>
        <taxon>Eucoccidiorida</taxon>
        <taxon>Eimeriorina</taxon>
        <taxon>Sarcocystidae</taxon>
        <taxon>Cystoisospora</taxon>
    </lineage>
</organism>
<evidence type="ECO:0000313" key="3">
    <source>
        <dbReference type="Proteomes" id="UP000221165"/>
    </source>
</evidence>
<gene>
    <name evidence="2" type="ORF">CSUI_001095</name>
</gene>
<feature type="region of interest" description="Disordered" evidence="1">
    <location>
        <begin position="160"/>
        <end position="186"/>
    </location>
</feature>
<dbReference type="GeneID" id="94424512"/>
<comment type="caution">
    <text evidence="2">The sequence shown here is derived from an EMBL/GenBank/DDBJ whole genome shotgun (WGS) entry which is preliminary data.</text>
</comment>